<name>A0A645DMS4_9ZZZZ</name>
<accession>A0A645DMS4</accession>
<dbReference type="AlphaFoldDB" id="A0A645DMS4"/>
<dbReference type="EMBL" id="VSSQ01037772">
    <property type="protein sequence ID" value="MPM90545.1"/>
    <property type="molecule type" value="Genomic_DNA"/>
</dbReference>
<proteinExistence type="predicted"/>
<protein>
    <submittedName>
        <fullName evidence="1">Uncharacterized protein</fullName>
    </submittedName>
</protein>
<gene>
    <name evidence="1" type="ORF">SDC9_137666</name>
</gene>
<comment type="caution">
    <text evidence="1">The sequence shown here is derived from an EMBL/GenBank/DDBJ whole genome shotgun (WGS) entry which is preliminary data.</text>
</comment>
<reference evidence="1" key="1">
    <citation type="submission" date="2019-08" db="EMBL/GenBank/DDBJ databases">
        <authorList>
            <person name="Kucharzyk K."/>
            <person name="Murdoch R.W."/>
            <person name="Higgins S."/>
            <person name="Loffler F."/>
        </authorList>
    </citation>
    <scope>NUCLEOTIDE SEQUENCE</scope>
</reference>
<evidence type="ECO:0000313" key="1">
    <source>
        <dbReference type="EMBL" id="MPM90545.1"/>
    </source>
</evidence>
<organism evidence="1">
    <name type="scientific">bioreactor metagenome</name>
    <dbReference type="NCBI Taxonomy" id="1076179"/>
    <lineage>
        <taxon>unclassified sequences</taxon>
        <taxon>metagenomes</taxon>
        <taxon>ecological metagenomes</taxon>
    </lineage>
</organism>
<sequence>MLGNHDQISRHHCHHRGGARLLAEHAHLAEQFALAQDGQDDLAAVLVADHDLETARQHKVDIVGAIPRTHYRLPAREAPHQGMTRDSGNHVVRQAAEQRECLQGDC</sequence>